<accession>A0A634F877</accession>
<reference evidence="2" key="1">
    <citation type="submission" date="2018-07" db="EMBL/GenBank/DDBJ databases">
        <authorList>
            <consortium name="PulseNet: The National Subtyping Network for Foodborne Disease Surveillance"/>
            <person name="Tarr C.L."/>
            <person name="Trees E."/>
            <person name="Katz L.S."/>
            <person name="Carleton-Romer H.A."/>
            <person name="Stroika S."/>
            <person name="Kucerova Z."/>
            <person name="Roache K.F."/>
            <person name="Sabol A.L."/>
            <person name="Besser J."/>
            <person name="Gerner-Smidt P."/>
        </authorList>
    </citation>
    <scope>NUCLEOTIDE SEQUENCE</scope>
    <source>
        <strain evidence="2">2014K-0489</strain>
    </source>
</reference>
<sequence length="124" mass="13443">MKSILWGLVLTALTYGAGYYRGYTSGVADDNEQKLQRMFDESEAVIGEMRDLSADARAVLAEAKKANQTRNQAGEERRKNITEGMRDDSCASALAPVAVSDGLLRKNQSANAADSRADTGKPDR</sequence>
<feature type="compositionally biased region" description="Basic and acidic residues" evidence="1">
    <location>
        <begin position="73"/>
        <end position="87"/>
    </location>
</feature>
<evidence type="ECO:0000256" key="1">
    <source>
        <dbReference type="SAM" id="MobiDB-lite"/>
    </source>
</evidence>
<name>A0A634F877_SALER</name>
<feature type="region of interest" description="Disordered" evidence="1">
    <location>
        <begin position="105"/>
        <end position="124"/>
    </location>
</feature>
<feature type="region of interest" description="Disordered" evidence="1">
    <location>
        <begin position="64"/>
        <end position="87"/>
    </location>
</feature>
<comment type="caution">
    <text evidence="2">The sequence shown here is derived from an EMBL/GenBank/DDBJ whole genome shotgun (WGS) entry which is preliminary data.</text>
</comment>
<feature type="compositionally biased region" description="Basic and acidic residues" evidence="1">
    <location>
        <begin position="115"/>
        <end position="124"/>
    </location>
</feature>
<protein>
    <recommendedName>
        <fullName evidence="3">DUF2570 domain-containing protein</fullName>
    </recommendedName>
</protein>
<proteinExistence type="predicted"/>
<dbReference type="EMBL" id="AAMHSF010000010">
    <property type="protein sequence ID" value="EDH4585725.1"/>
    <property type="molecule type" value="Genomic_DNA"/>
</dbReference>
<evidence type="ECO:0000313" key="2">
    <source>
        <dbReference type="EMBL" id="EDH4585725.1"/>
    </source>
</evidence>
<dbReference type="AlphaFoldDB" id="A0A634F877"/>
<organism evidence="2">
    <name type="scientific">Salmonella enterica</name>
    <name type="common">Salmonella choleraesuis</name>
    <dbReference type="NCBI Taxonomy" id="28901"/>
    <lineage>
        <taxon>Bacteria</taxon>
        <taxon>Pseudomonadati</taxon>
        <taxon>Pseudomonadota</taxon>
        <taxon>Gammaproteobacteria</taxon>
        <taxon>Enterobacterales</taxon>
        <taxon>Enterobacteriaceae</taxon>
        <taxon>Salmonella</taxon>
    </lineage>
</organism>
<gene>
    <name evidence="2" type="ORF">CBX91_16965</name>
</gene>
<evidence type="ECO:0008006" key="3">
    <source>
        <dbReference type="Google" id="ProtNLM"/>
    </source>
</evidence>